<dbReference type="PANTHER" id="PTHR12111:SF2">
    <property type="entry name" value="SPLICING FACTOR YJU2B-RELATED"/>
    <property type="match status" value="1"/>
</dbReference>
<dbReference type="EMBL" id="GDIP01227846">
    <property type="protein sequence ID" value="JAI95555.1"/>
    <property type="molecule type" value="Transcribed_RNA"/>
</dbReference>
<evidence type="ECO:0000313" key="2">
    <source>
        <dbReference type="EMBL" id="JAI95555.1"/>
    </source>
</evidence>
<dbReference type="Pfam" id="PF04502">
    <property type="entry name" value="Saf4_Yju2"/>
    <property type="match status" value="1"/>
</dbReference>
<dbReference type="OrthoDB" id="360327at2759"/>
<dbReference type="GO" id="GO:0000398">
    <property type="term" value="P:mRNA splicing, via spliceosome"/>
    <property type="evidence" value="ECO:0007669"/>
    <property type="project" value="InterPro"/>
</dbReference>
<dbReference type="PANTHER" id="PTHR12111">
    <property type="entry name" value="SPLICING FACTOR YJU2"/>
    <property type="match status" value="1"/>
</dbReference>
<dbReference type="AlphaFoldDB" id="A0A0P4YJN4"/>
<proteinExistence type="inferred from homology"/>
<reference evidence="2" key="2">
    <citation type="submission" date="2015-10" db="EMBL/GenBank/DDBJ databases">
        <authorList>
            <person name="Gilbert D.G."/>
        </authorList>
    </citation>
    <scope>NUCLEOTIDE SEQUENCE</scope>
</reference>
<comment type="similarity">
    <text evidence="1">Belongs to the CWC16 family.</text>
</comment>
<organism evidence="2">
    <name type="scientific">Daphnia magna</name>
    <dbReference type="NCBI Taxonomy" id="35525"/>
    <lineage>
        <taxon>Eukaryota</taxon>
        <taxon>Metazoa</taxon>
        <taxon>Ecdysozoa</taxon>
        <taxon>Arthropoda</taxon>
        <taxon>Crustacea</taxon>
        <taxon>Branchiopoda</taxon>
        <taxon>Diplostraca</taxon>
        <taxon>Cladocera</taxon>
        <taxon>Anomopoda</taxon>
        <taxon>Daphniidae</taxon>
        <taxon>Daphnia</taxon>
    </lineage>
</organism>
<dbReference type="GO" id="GO:0071014">
    <property type="term" value="C:post-mRNA release spliceosomal complex"/>
    <property type="evidence" value="ECO:0007669"/>
    <property type="project" value="TreeGrafter"/>
</dbReference>
<evidence type="ECO:0000256" key="1">
    <source>
        <dbReference type="ARBA" id="ARBA00005595"/>
    </source>
</evidence>
<dbReference type="InterPro" id="IPR007590">
    <property type="entry name" value="Saf4/Yju2"/>
</dbReference>
<sequence length="257" mass="29907">MGERKGVNKYYPPDWRPEMGSINKYHGTHALRERANKLHLGILIIRFEMPYNIWCEGCPDKSIPIGMGVRYNAEKTKVGMYYSTPIYQFRFKCHLCPNYIVMKTDPGNLDYVIVSGARRQERRWDPLENEQVVPEEKSTSQKLATDAMFKLEHGEKDALKSKTAAPVIDRLQDHRERWRDDYRTNRILRDQFRVTGVLYILATVRNFLEKFRSDHVATFPYLFILGSKERPESESCHRCCSVVKSVFGHQAPSTIGG</sequence>
<name>A0A0P4YJN4_9CRUS</name>
<accession>A0A0P4YJN4</accession>
<dbReference type="GO" id="GO:0005684">
    <property type="term" value="C:U2-type spliceosomal complex"/>
    <property type="evidence" value="ECO:0007669"/>
    <property type="project" value="TreeGrafter"/>
</dbReference>
<reference evidence="2" key="1">
    <citation type="submission" date="2015-10" db="EMBL/GenBank/DDBJ databases">
        <title>Daphnia magna gene sets from two clonal populations assembled and annotated with EvidentialGene.</title>
        <authorList>
            <person name="Gilbert D."/>
            <person name="Podicheti R."/>
            <person name="Orsini L."/>
            <person name="Colbourne J."/>
            <person name="Pfrender M."/>
        </authorList>
    </citation>
    <scope>NUCLEOTIDE SEQUENCE</scope>
</reference>
<protein>
    <submittedName>
        <fullName evidence="2">Putative Coiled-coil domain-containing protein</fullName>
    </submittedName>
</protein>